<evidence type="ECO:0000313" key="4">
    <source>
        <dbReference type="EnsemblMetazoa" id="HelroP99418"/>
    </source>
</evidence>
<evidence type="ECO:0000256" key="1">
    <source>
        <dbReference type="PROSITE-ProRule" id="PRU00266"/>
    </source>
</evidence>
<dbReference type="GO" id="GO:0020037">
    <property type="term" value="F:heme binding"/>
    <property type="evidence" value="ECO:0007669"/>
    <property type="project" value="InterPro"/>
</dbReference>
<name>T1G9S7_HELRO</name>
<dbReference type="FunFam" id="2.20.70.10:FF:000018">
    <property type="entry name" value="DGCR8 microprocessor complex subunit"/>
    <property type="match status" value="1"/>
</dbReference>
<dbReference type="STRING" id="6412.T1G9S7"/>
<keyword evidence="1" id="KW-0694">RNA-binding</keyword>
<dbReference type="EMBL" id="KB096411">
    <property type="protein sequence ID" value="ESO05107.1"/>
    <property type="molecule type" value="Genomic_DNA"/>
</dbReference>
<dbReference type="PANTHER" id="PTHR13482">
    <property type="entry name" value="MICRORNA PROCESSOR COMPLEX SUBUNIT DGCR8"/>
    <property type="match status" value="1"/>
</dbReference>
<dbReference type="HOGENOM" id="CLU_017211_2_0_1"/>
<dbReference type="GO" id="GO:0070877">
    <property type="term" value="C:microprocessor complex"/>
    <property type="evidence" value="ECO:0000318"/>
    <property type="project" value="GO_Central"/>
</dbReference>
<dbReference type="CDD" id="cd19868">
    <property type="entry name" value="DSRM_DGCR8_rpt2"/>
    <property type="match status" value="1"/>
</dbReference>
<dbReference type="FunFam" id="3.30.160.20:FF:000021">
    <property type="entry name" value="Microprocessor complex subunit DGCR8"/>
    <property type="match status" value="1"/>
</dbReference>
<dbReference type="InterPro" id="IPR040375">
    <property type="entry name" value="DGCR8"/>
</dbReference>
<organism evidence="4 5">
    <name type="scientific">Helobdella robusta</name>
    <name type="common">Californian leech</name>
    <dbReference type="NCBI Taxonomy" id="6412"/>
    <lineage>
        <taxon>Eukaryota</taxon>
        <taxon>Metazoa</taxon>
        <taxon>Spiralia</taxon>
        <taxon>Lophotrochozoa</taxon>
        <taxon>Annelida</taxon>
        <taxon>Clitellata</taxon>
        <taxon>Hirudinea</taxon>
        <taxon>Rhynchobdellida</taxon>
        <taxon>Glossiphoniidae</taxon>
        <taxon>Helobdella</taxon>
    </lineage>
</organism>
<dbReference type="GeneID" id="20217823"/>
<reference evidence="4" key="3">
    <citation type="submission" date="2015-06" db="UniProtKB">
        <authorList>
            <consortium name="EnsemblMetazoa"/>
        </authorList>
    </citation>
    <scope>IDENTIFICATION</scope>
</reference>
<dbReference type="EMBL" id="AMQM01004076">
    <property type="status" value="NOT_ANNOTATED_CDS"/>
    <property type="molecule type" value="Genomic_DNA"/>
</dbReference>
<dbReference type="Gene3D" id="2.20.70.10">
    <property type="match status" value="1"/>
</dbReference>
<dbReference type="Gene3D" id="3.30.160.20">
    <property type="match status" value="2"/>
</dbReference>
<dbReference type="FunFam" id="3.30.160.590:FF:000001">
    <property type="entry name" value="microprocessor complex subunit DGCR8"/>
    <property type="match status" value="1"/>
</dbReference>
<dbReference type="OMA" id="PKKEWIM"/>
<dbReference type="Pfam" id="PF00035">
    <property type="entry name" value="dsrm"/>
    <property type="match status" value="1"/>
</dbReference>
<evidence type="ECO:0000259" key="2">
    <source>
        <dbReference type="PROSITE" id="PS50137"/>
    </source>
</evidence>
<evidence type="ECO:0000313" key="3">
    <source>
        <dbReference type="EMBL" id="ESO05107.1"/>
    </source>
</evidence>
<dbReference type="eggNOG" id="KOG4334">
    <property type="taxonomic scope" value="Eukaryota"/>
</dbReference>
<reference evidence="5" key="1">
    <citation type="submission" date="2012-12" db="EMBL/GenBank/DDBJ databases">
        <authorList>
            <person name="Hellsten U."/>
            <person name="Grimwood J."/>
            <person name="Chapman J.A."/>
            <person name="Shapiro H."/>
            <person name="Aerts A."/>
            <person name="Otillar R.P."/>
            <person name="Terry A.Y."/>
            <person name="Boore J.L."/>
            <person name="Simakov O."/>
            <person name="Marletaz F."/>
            <person name="Cho S.-J."/>
            <person name="Edsinger-Gonzales E."/>
            <person name="Havlak P."/>
            <person name="Kuo D.-H."/>
            <person name="Larsson T."/>
            <person name="Lv J."/>
            <person name="Arendt D."/>
            <person name="Savage R."/>
            <person name="Osoegawa K."/>
            <person name="de Jong P."/>
            <person name="Lindberg D.R."/>
            <person name="Seaver E.C."/>
            <person name="Weisblat D.A."/>
            <person name="Putnam N.H."/>
            <person name="Grigoriev I.V."/>
            <person name="Rokhsar D.S."/>
        </authorList>
    </citation>
    <scope>NUCLEOTIDE SEQUENCE</scope>
</reference>
<proteinExistence type="predicted"/>
<gene>
    <name evidence="4" type="primary">20217823</name>
    <name evidence="3" type="ORF">HELRODRAFT_99418</name>
</gene>
<dbReference type="FunCoup" id="T1G9S7">
    <property type="interactions" value="1625"/>
</dbReference>
<dbReference type="GO" id="GO:0070878">
    <property type="term" value="F:primary miRNA binding"/>
    <property type="evidence" value="ECO:0000318"/>
    <property type="project" value="GO_Central"/>
</dbReference>
<keyword evidence="5" id="KW-1185">Reference proteome</keyword>
<dbReference type="GO" id="GO:0031053">
    <property type="term" value="P:primary miRNA processing"/>
    <property type="evidence" value="ECO:0000318"/>
    <property type="project" value="GO_Central"/>
</dbReference>
<dbReference type="SMART" id="SM00358">
    <property type="entry name" value="DSRM"/>
    <property type="match status" value="2"/>
</dbReference>
<evidence type="ECO:0000313" key="5">
    <source>
        <dbReference type="Proteomes" id="UP000015101"/>
    </source>
</evidence>
<dbReference type="RefSeq" id="XP_009017040.1">
    <property type="nucleotide sequence ID" value="XM_009018792.1"/>
</dbReference>
<dbReference type="GO" id="GO:0003725">
    <property type="term" value="F:double-stranded RNA binding"/>
    <property type="evidence" value="ECO:0000318"/>
    <property type="project" value="GO_Central"/>
</dbReference>
<feature type="domain" description="DRBM" evidence="2">
    <location>
        <begin position="300"/>
        <end position="367"/>
    </location>
</feature>
<dbReference type="Proteomes" id="UP000015101">
    <property type="component" value="Unassembled WGS sequence"/>
</dbReference>
<dbReference type="CTD" id="20217823"/>
<dbReference type="PROSITE" id="PS50137">
    <property type="entry name" value="DS_RBD"/>
    <property type="match status" value="1"/>
</dbReference>
<sequence>MLDEGMPSMPKAKKRIGKETLNAKLLLPFDDKDFMLPRVCEKILLVDRGRNPFDILPEGWIVVTHTSGMPLYLHKKSRVCTLSRPYFIGAGSVRRHDIPVSSIPCLQYKRALEEAANQNQDINNSTGNPNLENETTTTATITNNDNNSNMIPPSTIATSTNNSMSSNATTTSITTTTSAATATTSYNIGTCPKDFPPIPGLPHVSRKLKVQTFEEHKRTNSLDPLAFREYCQKLFEFRTITIRRFKRWKDRRKHNQILKNAGRPSLAPNTRLITCQLQNDKGAPHHNKKKEFVINPAGKSAVCILHEYAQHAIKVQPKYKFTELENSQTPYSATVIINEIHYGTGYASSKKLAKLEAARVTLDILIPDINKEINARAAATTAAATAFFDSIRIQDPRLLSLCATAGHPTPYQILHECLHRNYGMGDTDIKMEMKPLKRQRSEFIMKVGKHEAKVICKNKREGKQQASQAILQLLHPHIKNWGSLLRLYSKANEAQEKRAEEHSVTELQTRAQPNRAILSKLRREMNKLYNSRNLFESNATERIHVIGHQIRSAELGSVEL</sequence>
<reference evidence="3 5" key="2">
    <citation type="journal article" date="2013" name="Nature">
        <title>Insights into bilaterian evolution from three spiralian genomes.</title>
        <authorList>
            <person name="Simakov O."/>
            <person name="Marletaz F."/>
            <person name="Cho S.J."/>
            <person name="Edsinger-Gonzales E."/>
            <person name="Havlak P."/>
            <person name="Hellsten U."/>
            <person name="Kuo D.H."/>
            <person name="Larsson T."/>
            <person name="Lv J."/>
            <person name="Arendt D."/>
            <person name="Savage R."/>
            <person name="Osoegawa K."/>
            <person name="de Jong P."/>
            <person name="Grimwood J."/>
            <person name="Chapman J.A."/>
            <person name="Shapiro H."/>
            <person name="Aerts A."/>
            <person name="Otillar R.P."/>
            <person name="Terry A.Y."/>
            <person name="Boore J.L."/>
            <person name="Grigoriev I.V."/>
            <person name="Lindberg D.R."/>
            <person name="Seaver E.C."/>
            <person name="Weisblat D.A."/>
            <person name="Putnam N.H."/>
            <person name="Rokhsar D.S."/>
        </authorList>
    </citation>
    <scope>NUCLEOTIDE SEQUENCE</scope>
</reference>
<dbReference type="CDD" id="cd19867">
    <property type="entry name" value="DSRM_DGCR8_rpt1"/>
    <property type="match status" value="1"/>
</dbReference>
<dbReference type="FunFam" id="3.30.160.20:FF:000051">
    <property type="entry name" value="Microprocessor complex subunit DGCR8"/>
    <property type="match status" value="1"/>
</dbReference>
<accession>T1G9S7</accession>
<dbReference type="OrthoDB" id="112668at2759"/>
<dbReference type="SUPFAM" id="SSF54768">
    <property type="entry name" value="dsRNA-binding domain-like"/>
    <property type="match status" value="1"/>
</dbReference>
<dbReference type="InterPro" id="IPR014720">
    <property type="entry name" value="dsRBD_dom"/>
</dbReference>
<dbReference type="AlphaFoldDB" id="T1G9S7"/>
<dbReference type="GO" id="GO:0042802">
    <property type="term" value="F:identical protein binding"/>
    <property type="evidence" value="ECO:0007669"/>
    <property type="project" value="InterPro"/>
</dbReference>
<dbReference type="Gene3D" id="3.30.160.590">
    <property type="match status" value="1"/>
</dbReference>
<dbReference type="InParanoid" id="T1G9S7"/>
<dbReference type="KEGG" id="hro:HELRODRAFT_99418"/>
<dbReference type="EnsemblMetazoa" id="HelroT99418">
    <property type="protein sequence ID" value="HelroP99418"/>
    <property type="gene ID" value="HelroG99418"/>
</dbReference>
<protein>
    <recommendedName>
        <fullName evidence="2">DRBM domain-containing protein</fullName>
    </recommendedName>
</protein>
<dbReference type="PANTHER" id="PTHR13482:SF3">
    <property type="entry name" value="MICROPROCESSOR COMPLEX SUBUNIT DGCR8"/>
    <property type="match status" value="1"/>
</dbReference>